<sequence>MTGDAEPDGRRRRGLRRRGLLVEAVLAVIARDGVAGVTHQAVAAEAGLPRSAVSHHFDSLDDLLVTALRSGTEQIVAEAAGADPSWLATELVGLFTANRARVAAGYELYALAARRPGLRDAVRLWLDLLADLAGRHTGDPARVRTFAVAVDGYFVQCLATGADAHVDELDALLRTALGSGYEEGGSSGRSPS</sequence>
<dbReference type="EMBL" id="JASVWF010000008">
    <property type="protein sequence ID" value="MDL5159836.1"/>
    <property type="molecule type" value="Genomic_DNA"/>
</dbReference>
<dbReference type="InterPro" id="IPR001647">
    <property type="entry name" value="HTH_TetR"/>
</dbReference>
<evidence type="ECO:0000256" key="1">
    <source>
        <dbReference type="ARBA" id="ARBA00023125"/>
    </source>
</evidence>
<keyword evidence="1 2" id="KW-0238">DNA-binding</keyword>
<dbReference type="SUPFAM" id="SSF46689">
    <property type="entry name" value="Homeodomain-like"/>
    <property type="match status" value="1"/>
</dbReference>
<dbReference type="InterPro" id="IPR050109">
    <property type="entry name" value="HTH-type_TetR-like_transc_reg"/>
</dbReference>
<dbReference type="Gene3D" id="1.10.357.10">
    <property type="entry name" value="Tetracycline Repressor, domain 2"/>
    <property type="match status" value="1"/>
</dbReference>
<keyword evidence="5" id="KW-1185">Reference proteome</keyword>
<dbReference type="PANTHER" id="PTHR30055">
    <property type="entry name" value="HTH-TYPE TRANSCRIPTIONAL REGULATOR RUTR"/>
    <property type="match status" value="1"/>
</dbReference>
<organism evidence="4 5">
    <name type="scientific">Actinomycetospora termitidis</name>
    <dbReference type="NCBI Taxonomy" id="3053470"/>
    <lineage>
        <taxon>Bacteria</taxon>
        <taxon>Bacillati</taxon>
        <taxon>Actinomycetota</taxon>
        <taxon>Actinomycetes</taxon>
        <taxon>Pseudonocardiales</taxon>
        <taxon>Pseudonocardiaceae</taxon>
        <taxon>Actinomycetospora</taxon>
    </lineage>
</organism>
<evidence type="ECO:0000313" key="5">
    <source>
        <dbReference type="Proteomes" id="UP001231924"/>
    </source>
</evidence>
<evidence type="ECO:0000256" key="2">
    <source>
        <dbReference type="PROSITE-ProRule" id="PRU00335"/>
    </source>
</evidence>
<evidence type="ECO:0000259" key="3">
    <source>
        <dbReference type="PROSITE" id="PS50977"/>
    </source>
</evidence>
<comment type="caution">
    <text evidence="4">The sequence shown here is derived from an EMBL/GenBank/DDBJ whole genome shotgun (WGS) entry which is preliminary data.</text>
</comment>
<feature type="domain" description="HTH tetR-type" evidence="3">
    <location>
        <begin position="15"/>
        <end position="75"/>
    </location>
</feature>
<accession>A0ABT7MHC2</accession>
<gene>
    <name evidence="4" type="ORF">QRT03_27970</name>
</gene>
<dbReference type="PROSITE" id="PS50977">
    <property type="entry name" value="HTH_TETR_2"/>
    <property type="match status" value="1"/>
</dbReference>
<reference evidence="4 5" key="1">
    <citation type="submission" date="2023-06" db="EMBL/GenBank/DDBJ databases">
        <title>Actinomycetospora Odt1-22.</title>
        <authorList>
            <person name="Supong K."/>
        </authorList>
    </citation>
    <scope>NUCLEOTIDE SEQUENCE [LARGE SCALE GENOMIC DNA]</scope>
    <source>
        <strain evidence="4 5">Odt1-22</strain>
    </source>
</reference>
<dbReference type="Pfam" id="PF17940">
    <property type="entry name" value="TetR_C_31"/>
    <property type="match status" value="1"/>
</dbReference>
<dbReference type="RefSeq" id="WP_286056440.1">
    <property type="nucleotide sequence ID" value="NZ_JASVWF010000008.1"/>
</dbReference>
<dbReference type="PANTHER" id="PTHR30055:SF231">
    <property type="entry name" value="TRANSCRIPTIONAL REGULATORY PROTEIN (PROBABLY DEOR-FAMILY)-RELATED"/>
    <property type="match status" value="1"/>
</dbReference>
<proteinExistence type="predicted"/>
<evidence type="ECO:0000313" key="4">
    <source>
        <dbReference type="EMBL" id="MDL5159836.1"/>
    </source>
</evidence>
<feature type="DNA-binding region" description="H-T-H motif" evidence="2">
    <location>
        <begin position="38"/>
        <end position="57"/>
    </location>
</feature>
<dbReference type="Proteomes" id="UP001231924">
    <property type="component" value="Unassembled WGS sequence"/>
</dbReference>
<name>A0ABT7MHC2_9PSEU</name>
<dbReference type="InterPro" id="IPR041583">
    <property type="entry name" value="TetR_C_31"/>
</dbReference>
<protein>
    <submittedName>
        <fullName evidence="4">TetR family transcriptional regulator</fullName>
    </submittedName>
</protein>
<dbReference type="InterPro" id="IPR009057">
    <property type="entry name" value="Homeodomain-like_sf"/>
</dbReference>
<dbReference type="Pfam" id="PF00440">
    <property type="entry name" value="TetR_N"/>
    <property type="match status" value="1"/>
</dbReference>